<feature type="transmembrane region" description="Helical" evidence="1">
    <location>
        <begin position="56"/>
        <end position="79"/>
    </location>
</feature>
<keyword evidence="1" id="KW-0812">Transmembrane</keyword>
<evidence type="ECO:0000313" key="3">
    <source>
        <dbReference type="Proteomes" id="UP001372834"/>
    </source>
</evidence>
<keyword evidence="1" id="KW-0472">Membrane</keyword>
<protein>
    <submittedName>
        <fullName evidence="2">Uncharacterized protein</fullName>
    </submittedName>
</protein>
<organism evidence="2 3">
    <name type="scientific">Polyplax serrata</name>
    <name type="common">Common mouse louse</name>
    <dbReference type="NCBI Taxonomy" id="468196"/>
    <lineage>
        <taxon>Eukaryota</taxon>
        <taxon>Metazoa</taxon>
        <taxon>Ecdysozoa</taxon>
        <taxon>Arthropoda</taxon>
        <taxon>Hexapoda</taxon>
        <taxon>Insecta</taxon>
        <taxon>Pterygota</taxon>
        <taxon>Neoptera</taxon>
        <taxon>Paraneoptera</taxon>
        <taxon>Psocodea</taxon>
        <taxon>Troctomorpha</taxon>
        <taxon>Phthiraptera</taxon>
        <taxon>Anoplura</taxon>
        <taxon>Polyplacidae</taxon>
        <taxon>Polyplax</taxon>
    </lineage>
</organism>
<evidence type="ECO:0000313" key="2">
    <source>
        <dbReference type="EMBL" id="KAK6626162.1"/>
    </source>
</evidence>
<comment type="caution">
    <text evidence="2">The sequence shown here is derived from an EMBL/GenBank/DDBJ whole genome shotgun (WGS) entry which is preliminary data.</text>
</comment>
<gene>
    <name evidence="2" type="ORF">RUM43_006468</name>
</gene>
<dbReference type="EMBL" id="JAWJWE010000037">
    <property type="protein sequence ID" value="KAK6626162.1"/>
    <property type="molecule type" value="Genomic_DNA"/>
</dbReference>
<dbReference type="AlphaFoldDB" id="A0AAN8NS49"/>
<evidence type="ECO:0000256" key="1">
    <source>
        <dbReference type="SAM" id="Phobius"/>
    </source>
</evidence>
<keyword evidence="1" id="KW-1133">Transmembrane helix</keyword>
<name>A0AAN8NS49_POLSC</name>
<dbReference type="Proteomes" id="UP001372834">
    <property type="component" value="Unassembled WGS sequence"/>
</dbReference>
<accession>A0AAN8NS49</accession>
<sequence>MADVYGVIKMERWPEFAKMATAIVGLNRMRNDDKYNKGEDKIVKFLTDGKEKTGLIVPWVIGFIALMALEGVSVVYSNVLRDHVNKKIKDLFLPLYDIN</sequence>
<reference evidence="2 3" key="1">
    <citation type="submission" date="2023-10" db="EMBL/GenBank/DDBJ databases">
        <title>Genomes of two closely related lineages of the louse Polyplax serrata with different host specificities.</title>
        <authorList>
            <person name="Martinu J."/>
            <person name="Tarabai H."/>
            <person name="Stefka J."/>
            <person name="Hypsa V."/>
        </authorList>
    </citation>
    <scope>NUCLEOTIDE SEQUENCE [LARGE SCALE GENOMIC DNA]</scope>
    <source>
        <strain evidence="2">HR10_N</strain>
    </source>
</reference>
<proteinExistence type="predicted"/>